<keyword evidence="3" id="KW-1185">Reference proteome</keyword>
<evidence type="ECO:0000313" key="3">
    <source>
        <dbReference type="Proteomes" id="UP001299283"/>
    </source>
</evidence>
<reference evidence="2 3" key="1">
    <citation type="submission" date="2023-12" db="EMBL/GenBank/DDBJ databases">
        <title>Description of new species of Mycobacterium terrae complex isolated from sewage at the Sao Paulo Zoological Park Foundation in Brazil.</title>
        <authorList>
            <person name="Romagnoli C.L."/>
            <person name="Conceicao E.C."/>
            <person name="Machado E."/>
            <person name="Barreto L.B.P.F."/>
            <person name="Sharma A."/>
            <person name="Silva N.M."/>
            <person name="Marques L.E."/>
            <person name="Juliana M.A."/>
            <person name="Lourenco M.C.S."/>
            <person name="Digiampietri L.A."/>
            <person name="Suffys P.N."/>
            <person name="Viana-Niero C."/>
        </authorList>
    </citation>
    <scope>NUCLEOTIDE SEQUENCE [LARGE SCALE GENOMIC DNA]</scope>
    <source>
        <strain evidence="2 3">MYC017</strain>
    </source>
</reference>
<evidence type="ECO:0000259" key="1">
    <source>
        <dbReference type="PROSITE" id="PS50801"/>
    </source>
</evidence>
<comment type="caution">
    <text evidence="2">The sequence shown here is derived from an EMBL/GenBank/DDBJ whole genome shotgun (WGS) entry which is preliminary data.</text>
</comment>
<gene>
    <name evidence="2" type="ORF">K5L39_12325</name>
</gene>
<feature type="domain" description="STAS" evidence="1">
    <location>
        <begin position="1"/>
        <end position="93"/>
    </location>
</feature>
<dbReference type="Pfam" id="PF01740">
    <property type="entry name" value="STAS"/>
    <property type="match status" value="1"/>
</dbReference>
<proteinExistence type="predicted"/>
<dbReference type="EMBL" id="JAYJJQ010000010">
    <property type="protein sequence ID" value="MEB3069973.1"/>
    <property type="molecule type" value="Genomic_DNA"/>
</dbReference>
<evidence type="ECO:0000313" key="2">
    <source>
        <dbReference type="EMBL" id="MEB3069973.1"/>
    </source>
</evidence>
<dbReference type="SUPFAM" id="SSF52091">
    <property type="entry name" value="SpoIIaa-like"/>
    <property type="match status" value="1"/>
</dbReference>
<dbReference type="InterPro" id="IPR036513">
    <property type="entry name" value="STAS_dom_sf"/>
</dbReference>
<protein>
    <submittedName>
        <fullName evidence="2">STAS domain-containing protein</fullName>
    </submittedName>
</protein>
<dbReference type="RefSeq" id="WP_225396895.1">
    <property type="nucleotide sequence ID" value="NZ_JAYJJQ010000010.1"/>
</dbReference>
<organism evidence="2 3">
    <name type="scientific">[Mycobacterium] vasticus</name>
    <dbReference type="NCBI Taxonomy" id="2875777"/>
    <lineage>
        <taxon>Bacteria</taxon>
        <taxon>Bacillati</taxon>
        <taxon>Actinomycetota</taxon>
        <taxon>Actinomycetes</taxon>
        <taxon>Mycobacteriales</taxon>
        <taxon>Mycobacteriaceae</taxon>
        <taxon>Mycolicibacter</taxon>
    </lineage>
</organism>
<accession>A0ABU5Z208</accession>
<dbReference type="Proteomes" id="UP001299283">
    <property type="component" value="Unassembled WGS sequence"/>
</dbReference>
<dbReference type="PROSITE" id="PS50801">
    <property type="entry name" value="STAS"/>
    <property type="match status" value="1"/>
</dbReference>
<dbReference type="Gene3D" id="3.30.750.24">
    <property type="entry name" value="STAS domain"/>
    <property type="match status" value="1"/>
</dbReference>
<name>A0ABU5Z208_9MYCO</name>
<sequence length="100" mass="10596">MDGELDASNAGQLADHVQRCAAYCEWLVLDLNDLEFIGIAGFSALKTITGRCADALVHCTTVPGVAVTRLLRICDPNNELPTTASVAEALAGIPDLRSVR</sequence>
<dbReference type="InterPro" id="IPR002645">
    <property type="entry name" value="STAS_dom"/>
</dbReference>